<dbReference type="EMBL" id="LZKG01000097">
    <property type="protein sequence ID" value="OBI28781.1"/>
    <property type="molecule type" value="Genomic_DNA"/>
</dbReference>
<gene>
    <name evidence="2" type="ORF">A5710_02665</name>
</gene>
<protein>
    <submittedName>
        <fullName evidence="2">Uncharacterized protein</fullName>
    </submittedName>
</protein>
<dbReference type="Proteomes" id="UP000093943">
    <property type="component" value="Unassembled WGS sequence"/>
</dbReference>
<feature type="signal peptide" evidence="1">
    <location>
        <begin position="1"/>
        <end position="26"/>
    </location>
</feature>
<dbReference type="AlphaFoldDB" id="A0A1A2XV77"/>
<name>A0A1A2XV77_MYCSD</name>
<dbReference type="OrthoDB" id="4764273at2"/>
<evidence type="ECO:0000313" key="2">
    <source>
        <dbReference type="EMBL" id="OBI28781.1"/>
    </source>
</evidence>
<sequence length="654" mass="65337">MNRRVQAAAVAATAGGGLLTAAFLHAAVAVADSGSNAGFTIGDISFTDPVAIDALTGTQTDGYEALTPMFANAPLLSLGSDSLLGLFSLGSQQFTIEDSSGETLGTLLTSTNVQNLLGIVTAQFTVTSSTAADGLTAAQAAELPTDGTVYSITNFGGGFANVYVAVPNADGTAASSITNTFVTPFGNFDLPTPYDAIAPLDPGAPLEALGNTSGVSGLSDNAFTIGGTTFDPGGDGIDLPTRLSLSSFAPLLSLQASAINISGGGLEGTQADQEFTVYANGADAGTIHSFLWYSDVLGIDSTQFTVGAIAPASSALESALAANLDFSGADFTAEDLANALAANSAVLHYGTGEITSNDVLVSLLPSDLNLAGSGITNDEIASVLNNISLADLPTVGTVYSVTDLGGGFANVYEAAPGTDGAPATITDTLVTPFGNLNIPTTFDATAPLDPAAPLGALAATSDSAALSDNAFTIGGTTFDPGADGFSTDASYPLFGIAPLLQIAGVNALGAFLPTQDGISVYDDSGAALGTVSFGENMSNILGIETTQFTVTSVDAASGLSDAQLADLPTLGTVYSVTDLWGFTNVYEAIPNADGTGAASITDTLITPFGNIDLSSMFSMFDAVAPLDAGDAVSGIDVAGAAAASFDLFDPGTWF</sequence>
<reference evidence="3" key="1">
    <citation type="submission" date="2016-06" db="EMBL/GenBank/DDBJ databases">
        <authorList>
            <person name="Sutton G."/>
            <person name="Brinkac L."/>
            <person name="Sanka R."/>
            <person name="Adams M."/>
            <person name="Lau E."/>
            <person name="Sam S."/>
            <person name="Sreng N."/>
            <person name="Him V."/>
            <person name="Kerleguer A."/>
            <person name="Cheng S."/>
        </authorList>
    </citation>
    <scope>NUCLEOTIDE SEQUENCE [LARGE SCALE GENOMIC DNA]</scope>
    <source>
        <strain evidence="3">E1876</strain>
    </source>
</reference>
<organism evidence="2 3">
    <name type="scientific">Mycolicibacter sinensis (strain JDM601)</name>
    <name type="common">Mycobacterium sinense</name>
    <dbReference type="NCBI Taxonomy" id="875328"/>
    <lineage>
        <taxon>Bacteria</taxon>
        <taxon>Bacillati</taxon>
        <taxon>Actinomycetota</taxon>
        <taxon>Actinomycetes</taxon>
        <taxon>Mycobacteriales</taxon>
        <taxon>Mycobacteriaceae</taxon>
        <taxon>Mycolicibacter</taxon>
    </lineage>
</organism>
<accession>A0A1A2XV77</accession>
<proteinExistence type="predicted"/>
<evidence type="ECO:0000256" key="1">
    <source>
        <dbReference type="SAM" id="SignalP"/>
    </source>
</evidence>
<dbReference type="RefSeq" id="WP_064924072.1">
    <property type="nucleotide sequence ID" value="NZ_LZJK01000154.1"/>
</dbReference>
<keyword evidence="1" id="KW-0732">Signal</keyword>
<feature type="chain" id="PRO_5038573519" evidence="1">
    <location>
        <begin position="27"/>
        <end position="654"/>
    </location>
</feature>
<evidence type="ECO:0000313" key="3">
    <source>
        <dbReference type="Proteomes" id="UP000093943"/>
    </source>
</evidence>
<comment type="caution">
    <text evidence="2">The sequence shown here is derived from an EMBL/GenBank/DDBJ whole genome shotgun (WGS) entry which is preliminary data.</text>
</comment>